<accession>D0MJ37</accession>
<name>D0MJ37_RHOM4</name>
<evidence type="ECO:0000259" key="1">
    <source>
        <dbReference type="Pfam" id="PF08349"/>
    </source>
</evidence>
<dbReference type="AlphaFoldDB" id="D0MJ37"/>
<dbReference type="InterPro" id="IPR007553">
    <property type="entry name" value="2-thiour_desulf"/>
</dbReference>
<dbReference type="PANTHER" id="PTHR30087">
    <property type="entry name" value="INNER MEMBRANE PROTEIN"/>
    <property type="match status" value="1"/>
</dbReference>
<dbReference type="STRING" id="518766.Rmar_1609"/>
<feature type="domain" description="DUF1722" evidence="1">
    <location>
        <begin position="194"/>
        <end position="311"/>
    </location>
</feature>
<protein>
    <recommendedName>
        <fullName evidence="1">DUF1722 domain-containing protein</fullName>
    </recommendedName>
</protein>
<dbReference type="KEGG" id="rmr:Rmar_1609"/>
<evidence type="ECO:0000313" key="3">
    <source>
        <dbReference type="Proteomes" id="UP000002221"/>
    </source>
</evidence>
<dbReference type="PANTHER" id="PTHR30087:SF0">
    <property type="entry name" value="INNER MEMBRANE PROTEIN"/>
    <property type="match status" value="1"/>
</dbReference>
<sequence>MTETPHRLRVGISSCLLGEPVRFNGGHARDRSLIQLLGPFVEWVPMCPEVAVGMGVPREAVRLVGDIERPRLVGSNSGRDWTDAMRTWSEAQAEQIAQMDLDGFILKSRSPTCGLFRVKVYDQNGVPRNEGRGLFADALARRLPLLPMEEEGRLRDPLLRENFVDRLFAYHRLRQLLRSRPEPADLIRFHTAHKLTLLSHSPAHLKQLGQLVARAGSGAFPEILESYTRLFMEAMNRPATRKKHTNVLQHLAGYLHDHLSAEDRAELRSLIDDYRQGMVPLIAPLILLRHHIRRAPVHPWVKVQVYLEPYPKELMLRNF</sequence>
<dbReference type="PIRSF" id="PIRSF037004">
    <property type="entry name" value="UCP037004"/>
    <property type="match status" value="1"/>
</dbReference>
<dbReference type="RefSeq" id="WP_012844106.1">
    <property type="nucleotide sequence ID" value="NC_013501.1"/>
</dbReference>
<dbReference type="Pfam" id="PF04463">
    <property type="entry name" value="2-thiour_desulf"/>
    <property type="match status" value="1"/>
</dbReference>
<dbReference type="OrthoDB" id="9797779at2"/>
<reference evidence="2 3" key="1">
    <citation type="journal article" date="2009" name="Stand. Genomic Sci.">
        <title>Complete genome sequence of Rhodothermus marinus type strain (R-10).</title>
        <authorList>
            <person name="Nolan M."/>
            <person name="Tindall B.J."/>
            <person name="Pomrenke H."/>
            <person name="Lapidus A."/>
            <person name="Copeland A."/>
            <person name="Glavina Del Rio T."/>
            <person name="Lucas S."/>
            <person name="Chen F."/>
            <person name="Tice H."/>
            <person name="Cheng J.F."/>
            <person name="Saunders E."/>
            <person name="Han C."/>
            <person name="Bruce D."/>
            <person name="Goodwin L."/>
            <person name="Chain P."/>
            <person name="Pitluck S."/>
            <person name="Ovchinikova G."/>
            <person name="Pati A."/>
            <person name="Ivanova N."/>
            <person name="Mavromatis K."/>
            <person name="Chen A."/>
            <person name="Palaniappan K."/>
            <person name="Land M."/>
            <person name="Hauser L."/>
            <person name="Chang Y.J."/>
            <person name="Jeffries C.D."/>
            <person name="Brettin T."/>
            <person name="Goker M."/>
            <person name="Bristow J."/>
            <person name="Eisen J.A."/>
            <person name="Markowitz V."/>
            <person name="Hugenholtz P."/>
            <person name="Kyrpides N.C."/>
            <person name="Klenk H.P."/>
            <person name="Detter J.C."/>
        </authorList>
    </citation>
    <scope>NUCLEOTIDE SEQUENCE [LARGE SCALE GENOMIC DNA]</scope>
    <source>
        <strain evidence="3">ATCC 43812 / DSM 4252 / R-10</strain>
    </source>
</reference>
<dbReference type="eggNOG" id="COG3272">
    <property type="taxonomic scope" value="Bacteria"/>
</dbReference>
<evidence type="ECO:0000313" key="2">
    <source>
        <dbReference type="EMBL" id="ACY48495.1"/>
    </source>
</evidence>
<dbReference type="EMBL" id="CP001807">
    <property type="protein sequence ID" value="ACY48495.1"/>
    <property type="molecule type" value="Genomic_DNA"/>
</dbReference>
<dbReference type="InterPro" id="IPR017087">
    <property type="entry name" value="UCP037004"/>
</dbReference>
<dbReference type="InterPro" id="IPR013560">
    <property type="entry name" value="DUF1722"/>
</dbReference>
<organism evidence="2 3">
    <name type="scientific">Rhodothermus marinus (strain ATCC 43812 / DSM 4252 / R-10)</name>
    <name type="common">Rhodothermus obamensis</name>
    <dbReference type="NCBI Taxonomy" id="518766"/>
    <lineage>
        <taxon>Bacteria</taxon>
        <taxon>Pseudomonadati</taxon>
        <taxon>Rhodothermota</taxon>
        <taxon>Rhodothermia</taxon>
        <taxon>Rhodothermales</taxon>
        <taxon>Rhodothermaceae</taxon>
        <taxon>Rhodothermus</taxon>
    </lineage>
</organism>
<gene>
    <name evidence="2" type="ordered locus">Rmar_1609</name>
</gene>
<dbReference type="eggNOG" id="COG1683">
    <property type="taxonomic scope" value="Bacteria"/>
</dbReference>
<dbReference type="Pfam" id="PF08349">
    <property type="entry name" value="DUF1722"/>
    <property type="match status" value="1"/>
</dbReference>
<proteinExistence type="predicted"/>
<dbReference type="Proteomes" id="UP000002221">
    <property type="component" value="Chromosome"/>
</dbReference>
<keyword evidence="3" id="KW-1185">Reference proteome</keyword>
<dbReference type="HOGENOM" id="CLU_076318_0_0_10"/>